<evidence type="ECO:0000313" key="2">
    <source>
        <dbReference type="Proteomes" id="UP000645610"/>
    </source>
</evidence>
<organism evidence="1 2">
    <name type="scientific">Hymenobacter properus</name>
    <dbReference type="NCBI Taxonomy" id="2791026"/>
    <lineage>
        <taxon>Bacteria</taxon>
        <taxon>Pseudomonadati</taxon>
        <taxon>Bacteroidota</taxon>
        <taxon>Cytophagia</taxon>
        <taxon>Cytophagales</taxon>
        <taxon>Hymenobacteraceae</taxon>
        <taxon>Hymenobacter</taxon>
    </lineage>
</organism>
<sequence length="67" mass="7978">MEFQKRKYVFRGMDGFAGFRNGQEYELEIRATEATDEQPSEIVIINPVSRLHTYCSKQEFSQRWEKA</sequence>
<dbReference type="AlphaFoldDB" id="A0A931BBG5"/>
<dbReference type="EMBL" id="JADQDP010000001">
    <property type="protein sequence ID" value="MBF9140795.1"/>
    <property type="molecule type" value="Genomic_DNA"/>
</dbReference>
<proteinExistence type="predicted"/>
<gene>
    <name evidence="1" type="ORF">I2I01_04070</name>
</gene>
<comment type="caution">
    <text evidence="1">The sequence shown here is derived from an EMBL/GenBank/DDBJ whole genome shotgun (WGS) entry which is preliminary data.</text>
</comment>
<reference evidence="1 2" key="1">
    <citation type="submission" date="2020-11" db="EMBL/GenBank/DDBJ databases">
        <authorList>
            <person name="Kim M.K."/>
        </authorList>
    </citation>
    <scope>NUCLEOTIDE SEQUENCE [LARGE SCALE GENOMIC DNA]</scope>
    <source>
        <strain evidence="1 2">BT439</strain>
    </source>
</reference>
<keyword evidence="2" id="KW-1185">Reference proteome</keyword>
<name>A0A931BBG5_9BACT</name>
<evidence type="ECO:0000313" key="1">
    <source>
        <dbReference type="EMBL" id="MBF9140795.1"/>
    </source>
</evidence>
<accession>A0A931BBG5</accession>
<protein>
    <submittedName>
        <fullName evidence="1">Uncharacterized protein</fullName>
    </submittedName>
</protein>
<dbReference type="RefSeq" id="WP_196285131.1">
    <property type="nucleotide sequence ID" value="NZ_JADQDP010000001.1"/>
</dbReference>
<dbReference type="Proteomes" id="UP000645610">
    <property type="component" value="Unassembled WGS sequence"/>
</dbReference>